<protein>
    <recommendedName>
        <fullName evidence="12">Claudin 25</fullName>
    </recommendedName>
</protein>
<evidence type="ECO:0000313" key="11">
    <source>
        <dbReference type="EMBL" id="EHH23437.1"/>
    </source>
</evidence>
<keyword evidence="9 10" id="KW-0472">Membrane</keyword>
<keyword evidence="5" id="KW-1003">Cell membrane</keyword>
<feature type="transmembrane region" description="Helical" evidence="10">
    <location>
        <begin position="79"/>
        <end position="97"/>
    </location>
</feature>
<evidence type="ECO:0000256" key="5">
    <source>
        <dbReference type="ARBA" id="ARBA00022475"/>
    </source>
</evidence>
<sequence>MAWSFRGKVQLRGLLLSLLGWVCSYVTTILPQWKTLNLELNEMQTWIMRTWEVCVVREEVATVCKAFESFLSLSQELQVARILRVASHGLGLLGLLVSSFGSECFRFHRIRWVFKRRLGLLGGTLEASALATTLLPVSSVAHATIQDFWDDSVPDIIPQWEFGGVLYLGGAAGIFLVLGGLLLVFSSYLGKEDVPFPLMAGPTVPPSCAPVEESDGSFHIMLKPRNLVV</sequence>
<dbReference type="Pfam" id="PF00822">
    <property type="entry name" value="PMP22_Claudin"/>
    <property type="match status" value="1"/>
</dbReference>
<evidence type="ECO:0000256" key="8">
    <source>
        <dbReference type="ARBA" id="ARBA00022989"/>
    </source>
</evidence>
<gene>
    <name evidence="11" type="ORF">EGK_06910</name>
</gene>
<comment type="similarity">
    <text evidence="3">Belongs to the claudin family.</text>
</comment>
<name>G7NC28_MACMU</name>
<proteinExistence type="inferred from homology"/>
<evidence type="ECO:0000256" key="10">
    <source>
        <dbReference type="SAM" id="Phobius"/>
    </source>
</evidence>
<evidence type="ECO:0000256" key="4">
    <source>
        <dbReference type="ARBA" id="ARBA00022427"/>
    </source>
</evidence>
<evidence type="ECO:0008006" key="12">
    <source>
        <dbReference type="Google" id="ProtNLM"/>
    </source>
</evidence>
<feature type="transmembrane region" description="Helical" evidence="10">
    <location>
        <begin position="118"/>
        <end position="145"/>
    </location>
</feature>
<evidence type="ECO:0000256" key="6">
    <source>
        <dbReference type="ARBA" id="ARBA00022692"/>
    </source>
</evidence>
<evidence type="ECO:0000256" key="1">
    <source>
        <dbReference type="ARBA" id="ARBA00004435"/>
    </source>
</evidence>
<keyword evidence="8 10" id="KW-1133">Transmembrane helix</keyword>
<keyword evidence="6 10" id="KW-0812">Transmembrane</keyword>
<feature type="transmembrane region" description="Helical" evidence="10">
    <location>
        <begin position="165"/>
        <end position="189"/>
    </location>
</feature>
<organism evidence="11">
    <name type="scientific">Macaca mulatta</name>
    <name type="common">Rhesus macaque</name>
    <dbReference type="NCBI Taxonomy" id="9544"/>
    <lineage>
        <taxon>Eukaryota</taxon>
        <taxon>Metazoa</taxon>
        <taxon>Chordata</taxon>
        <taxon>Craniata</taxon>
        <taxon>Vertebrata</taxon>
        <taxon>Euteleostomi</taxon>
        <taxon>Mammalia</taxon>
        <taxon>Eutheria</taxon>
        <taxon>Euarchontoglires</taxon>
        <taxon>Primates</taxon>
        <taxon>Haplorrhini</taxon>
        <taxon>Catarrhini</taxon>
        <taxon>Cercopithecidae</taxon>
        <taxon>Cercopithecinae</taxon>
        <taxon>Macaca</taxon>
    </lineage>
</organism>
<keyword evidence="4" id="KW-0796">Tight junction</keyword>
<comment type="subcellular location">
    <subcellularLocation>
        <location evidence="1">Cell junction</location>
        <location evidence="1">Tight junction</location>
    </subcellularLocation>
    <subcellularLocation>
        <location evidence="2">Cell membrane</location>
        <topology evidence="2">Multi-pass membrane protein</topology>
    </subcellularLocation>
</comment>
<dbReference type="AlphaFoldDB" id="G7NC28"/>
<dbReference type="Proteomes" id="UP000013456">
    <property type="component" value="Chromosome 14"/>
</dbReference>
<dbReference type="PRINTS" id="PR01077">
    <property type="entry name" value="CLAUDIN"/>
</dbReference>
<dbReference type="Gene3D" id="1.20.140.150">
    <property type="match status" value="1"/>
</dbReference>
<dbReference type="GO" id="GO:0005923">
    <property type="term" value="C:bicellular tight junction"/>
    <property type="evidence" value="ECO:0007669"/>
    <property type="project" value="UniProtKB-SubCell"/>
</dbReference>
<evidence type="ECO:0000256" key="2">
    <source>
        <dbReference type="ARBA" id="ARBA00004651"/>
    </source>
</evidence>
<dbReference type="InterPro" id="IPR004031">
    <property type="entry name" value="PMP22/EMP/MP20/Claudin"/>
</dbReference>
<evidence type="ECO:0000256" key="3">
    <source>
        <dbReference type="ARBA" id="ARBA00008295"/>
    </source>
</evidence>
<dbReference type="InterPro" id="IPR006187">
    <property type="entry name" value="Claudin"/>
</dbReference>
<accession>G7NC28</accession>
<reference evidence="11" key="1">
    <citation type="journal article" date="2011" name="Nat. Biotechnol.">
        <title>Genome sequencing and comparison of two nonhuman primate animal models, the cynomolgus and Chinese rhesus macaques.</title>
        <authorList>
            <person name="Yan G."/>
            <person name="Zhang G."/>
            <person name="Fang X."/>
            <person name="Zhang Y."/>
            <person name="Li C."/>
            <person name="Ling F."/>
            <person name="Cooper D.N."/>
            <person name="Li Q."/>
            <person name="Li Y."/>
            <person name="van Gool A.J."/>
            <person name="Du H."/>
            <person name="Chen J."/>
            <person name="Chen R."/>
            <person name="Zhang P."/>
            <person name="Huang Z."/>
            <person name="Thompson J.R."/>
            <person name="Meng Y."/>
            <person name="Bai Y."/>
            <person name="Wang J."/>
            <person name="Zhuo M."/>
            <person name="Wang T."/>
            <person name="Huang Y."/>
            <person name="Wei L."/>
            <person name="Li J."/>
            <person name="Wang Z."/>
            <person name="Hu H."/>
            <person name="Yang P."/>
            <person name="Le L."/>
            <person name="Stenson P.D."/>
            <person name="Li B."/>
            <person name="Liu X."/>
            <person name="Ball E.V."/>
            <person name="An N."/>
            <person name="Huang Q."/>
            <person name="Zhang Y."/>
            <person name="Fan W."/>
            <person name="Zhang X."/>
            <person name="Li Y."/>
            <person name="Wang W."/>
            <person name="Katze M.G."/>
            <person name="Su B."/>
            <person name="Nielsen R."/>
            <person name="Yang H."/>
            <person name="Wang J."/>
            <person name="Wang X."/>
            <person name="Wang J."/>
        </authorList>
    </citation>
    <scope>NUCLEOTIDE SEQUENCE [LARGE SCALE GENOMIC DNA]</scope>
    <source>
        <strain evidence="11">CR-5</strain>
    </source>
</reference>
<dbReference type="PANTHER" id="PTHR12002">
    <property type="entry name" value="CLAUDIN"/>
    <property type="match status" value="1"/>
</dbReference>
<evidence type="ECO:0000256" key="7">
    <source>
        <dbReference type="ARBA" id="ARBA00022949"/>
    </source>
</evidence>
<evidence type="ECO:0000256" key="9">
    <source>
        <dbReference type="ARBA" id="ARBA00023136"/>
    </source>
</evidence>
<keyword evidence="7" id="KW-0965">Cell junction</keyword>
<dbReference type="GO" id="GO:0005198">
    <property type="term" value="F:structural molecule activity"/>
    <property type="evidence" value="ECO:0007669"/>
    <property type="project" value="InterPro"/>
</dbReference>
<feature type="transmembrane region" description="Helical" evidence="10">
    <location>
        <begin position="12"/>
        <end position="33"/>
    </location>
</feature>
<dbReference type="GO" id="GO:0005886">
    <property type="term" value="C:plasma membrane"/>
    <property type="evidence" value="ECO:0007669"/>
    <property type="project" value="UniProtKB-SubCell"/>
</dbReference>
<dbReference type="EMBL" id="CM001266">
    <property type="protein sequence ID" value="EHH23437.1"/>
    <property type="molecule type" value="Genomic_DNA"/>
</dbReference>